<reference evidence="8" key="1">
    <citation type="submission" date="2015-11" db="EMBL/GenBank/DDBJ databases">
        <title>Cloning and Expression Analysis of Transcription Factor Gene FtMYC from Tartary Buckwheat under Abiotic Stress.</title>
        <authorList>
            <person name="Yao P."/>
            <person name="Wu Q."/>
        </authorList>
    </citation>
    <scope>NUCLEOTIDE SEQUENCE</scope>
</reference>
<dbReference type="AlphaFoldDB" id="A0A167V146"/>
<keyword evidence="5" id="KW-0539">Nucleus</keyword>
<keyword evidence="4" id="KW-0804">Transcription</keyword>
<dbReference type="Pfam" id="PF14215">
    <property type="entry name" value="bHLH-MYC_N"/>
    <property type="match status" value="1"/>
</dbReference>
<dbReference type="InterPro" id="IPR025610">
    <property type="entry name" value="MYC/MYB_N"/>
</dbReference>
<evidence type="ECO:0000256" key="3">
    <source>
        <dbReference type="ARBA" id="ARBA00023159"/>
    </source>
</evidence>
<organism evidence="8">
    <name type="scientific">Fagopyrum tataricum</name>
    <name type="common">Tartarian buckwheat</name>
    <name type="synonym">Polygonum tataricum</name>
    <dbReference type="NCBI Taxonomy" id="62330"/>
    <lineage>
        <taxon>Eukaryota</taxon>
        <taxon>Viridiplantae</taxon>
        <taxon>Streptophyta</taxon>
        <taxon>Embryophyta</taxon>
        <taxon>Tracheophyta</taxon>
        <taxon>Spermatophyta</taxon>
        <taxon>Magnoliopsida</taxon>
        <taxon>eudicotyledons</taxon>
        <taxon>Gunneridae</taxon>
        <taxon>Pentapetalae</taxon>
        <taxon>Caryophyllales</taxon>
        <taxon>Polygonaceae</taxon>
        <taxon>Polygonoideae</taxon>
        <taxon>Fagopyreae</taxon>
        <taxon>Fagopyrum</taxon>
    </lineage>
</organism>
<evidence type="ECO:0000256" key="5">
    <source>
        <dbReference type="ARBA" id="ARBA00023242"/>
    </source>
</evidence>
<evidence type="ECO:0000259" key="6">
    <source>
        <dbReference type="Pfam" id="PF14215"/>
    </source>
</evidence>
<dbReference type="EMBL" id="KU162971">
    <property type="protein sequence ID" value="ANB66203.1"/>
    <property type="molecule type" value="mRNA"/>
</dbReference>
<keyword evidence="2" id="KW-0805">Transcription regulation</keyword>
<keyword evidence="3" id="KW-0010">Activator</keyword>
<feature type="non-terminal residue" evidence="8">
    <location>
        <position position="1"/>
    </location>
</feature>
<proteinExistence type="evidence at transcript level"/>
<dbReference type="GO" id="GO:0080090">
    <property type="term" value="P:regulation of primary metabolic process"/>
    <property type="evidence" value="ECO:0007669"/>
    <property type="project" value="UniProtKB-ARBA"/>
</dbReference>
<comment type="subcellular location">
    <subcellularLocation>
        <location evidence="1">Nucleus</location>
    </subcellularLocation>
</comment>
<evidence type="ECO:0000256" key="2">
    <source>
        <dbReference type="ARBA" id="ARBA00023015"/>
    </source>
</evidence>
<evidence type="ECO:0000256" key="1">
    <source>
        <dbReference type="ARBA" id="ARBA00004123"/>
    </source>
</evidence>
<feature type="domain" description="Plant bHLH transcription factor ACT-like" evidence="7">
    <location>
        <begin position="236"/>
        <end position="312"/>
    </location>
</feature>
<dbReference type="Pfam" id="PF22754">
    <property type="entry name" value="bHLH-TF_ACT-like_plant"/>
    <property type="match status" value="1"/>
</dbReference>
<sequence>MSFVYNIGQGLPGRCLADGKPIWICNANQADSRVFCRSLLAKSASIQTVVCFPFLGGVVELGATDMVQEDIQLIQYVQASLLGNHDSLTSSRIDTSITSEAENGSEFCSTQHLIEDGYDLHYHSVLSSLFKSNHHLTLKPPINFRKQSCFRSWKNDGTITIGVHHKAKNQSPQKMLKKILFETPRMHNFSSIHKDNILELQLDGGTISFPPRVHNFSSVNKELEKRVEVLNVNQENVTVSLINKNVLIDIRCQWKDRLLLDILHSLTNLALDPHSFEASTIHGILHLVVQSKMKESMGLSAGIIRQLLQKAITKCG</sequence>
<accession>A0A167V146</accession>
<evidence type="ECO:0000313" key="8">
    <source>
        <dbReference type="EMBL" id="ANB66203.1"/>
    </source>
</evidence>
<feature type="domain" description="Transcription factor MYC/MYB N-terminal" evidence="6">
    <location>
        <begin position="1"/>
        <end position="79"/>
    </location>
</feature>
<dbReference type="InterPro" id="IPR054502">
    <property type="entry name" value="bHLH-TF_ACT-like_plant"/>
</dbReference>
<dbReference type="PANTHER" id="PTHR46266:SF3">
    <property type="entry name" value="TRANSCRIPTION FACTOR EGL1"/>
    <property type="match status" value="1"/>
</dbReference>
<evidence type="ECO:0000259" key="7">
    <source>
        <dbReference type="Pfam" id="PF22754"/>
    </source>
</evidence>
<dbReference type="GO" id="GO:0005634">
    <property type="term" value="C:nucleus"/>
    <property type="evidence" value="ECO:0007669"/>
    <property type="project" value="UniProtKB-SubCell"/>
</dbReference>
<name>A0A167V146_FAGTA</name>
<dbReference type="PANTHER" id="PTHR46266">
    <property type="entry name" value="TRANSCRIPTION FACTOR TT8"/>
    <property type="match status" value="1"/>
</dbReference>
<protein>
    <submittedName>
        <fullName evidence="8">MYC</fullName>
    </submittedName>
</protein>
<evidence type="ECO:0000256" key="4">
    <source>
        <dbReference type="ARBA" id="ARBA00023163"/>
    </source>
</evidence>